<evidence type="ECO:0000256" key="2">
    <source>
        <dbReference type="ARBA" id="ARBA00022670"/>
    </source>
</evidence>
<dbReference type="GO" id="GO:0016485">
    <property type="term" value="P:protein processing"/>
    <property type="evidence" value="ECO:0007669"/>
    <property type="project" value="TreeGrafter"/>
</dbReference>
<dbReference type="InterPro" id="IPR000671">
    <property type="entry name" value="Peptidase_A31"/>
</dbReference>
<accession>A0A9D5QCT3</accession>
<keyword evidence="4" id="KW-0378">Hydrolase</keyword>
<dbReference type="CDD" id="cd00518">
    <property type="entry name" value="H2MP"/>
    <property type="match status" value="1"/>
</dbReference>
<dbReference type="Pfam" id="PF01750">
    <property type="entry name" value="HycI"/>
    <property type="match status" value="1"/>
</dbReference>
<dbReference type="GO" id="GO:0004190">
    <property type="term" value="F:aspartic-type endopeptidase activity"/>
    <property type="evidence" value="ECO:0007669"/>
    <property type="project" value="UniProtKB-KW"/>
</dbReference>
<dbReference type="EMBL" id="WJKJ01000241">
    <property type="protein sequence ID" value="MBD3365008.1"/>
    <property type="molecule type" value="Genomic_DNA"/>
</dbReference>
<dbReference type="SUPFAM" id="SSF53163">
    <property type="entry name" value="HybD-like"/>
    <property type="match status" value="1"/>
</dbReference>
<dbReference type="Gene3D" id="3.40.50.1450">
    <property type="entry name" value="HybD-like"/>
    <property type="match status" value="1"/>
</dbReference>
<dbReference type="PANTHER" id="PTHR30302">
    <property type="entry name" value="HYDROGENASE 1 MATURATION PROTEASE"/>
    <property type="match status" value="1"/>
</dbReference>
<evidence type="ECO:0000313" key="5">
    <source>
        <dbReference type="EMBL" id="MBD3365008.1"/>
    </source>
</evidence>
<dbReference type="Proteomes" id="UP000630660">
    <property type="component" value="Unassembled WGS sequence"/>
</dbReference>
<keyword evidence="3" id="KW-0064">Aspartyl protease</keyword>
<dbReference type="GO" id="GO:0008047">
    <property type="term" value="F:enzyme activator activity"/>
    <property type="evidence" value="ECO:0007669"/>
    <property type="project" value="InterPro"/>
</dbReference>
<dbReference type="PRINTS" id="PR00446">
    <property type="entry name" value="HYDRGNUPTAKE"/>
</dbReference>
<dbReference type="AlphaFoldDB" id="A0A9D5QCT3"/>
<evidence type="ECO:0000256" key="1">
    <source>
        <dbReference type="ARBA" id="ARBA00006814"/>
    </source>
</evidence>
<protein>
    <submittedName>
        <fullName evidence="5">Hydrogenase maturation protease</fullName>
    </submittedName>
</protein>
<keyword evidence="2 5" id="KW-0645">Protease</keyword>
<organism evidence="5 6">
    <name type="scientific">candidate division WOR-3 bacterium</name>
    <dbReference type="NCBI Taxonomy" id="2052148"/>
    <lineage>
        <taxon>Bacteria</taxon>
        <taxon>Bacteria division WOR-3</taxon>
    </lineage>
</organism>
<comment type="similarity">
    <text evidence="1">Belongs to the peptidase A31 family.</text>
</comment>
<evidence type="ECO:0000256" key="4">
    <source>
        <dbReference type="ARBA" id="ARBA00022801"/>
    </source>
</evidence>
<dbReference type="PANTHER" id="PTHR30302:SF1">
    <property type="entry name" value="HYDROGENASE 2 MATURATION PROTEASE"/>
    <property type="match status" value="1"/>
</dbReference>
<proteinExistence type="inferred from homology"/>
<name>A0A9D5QCT3_UNCW3</name>
<sequence>MKTLVFGLGNPILSDDGVGIKVVRDLAERIGNDAGISFKEGSVGGLAVLDEIAGFDRLIVVDSIKTVDGRPGQVHKLNPEDFNTPEHLSNFHGVDFFTALKLGKEFGYRMPEDVAIYAVEVQDNVTFCTECTGLVEKSIPRIVKTLESELKETIES</sequence>
<reference evidence="5" key="1">
    <citation type="submission" date="2019-11" db="EMBL/GenBank/DDBJ databases">
        <title>Microbial mats filling the niche in hypersaline microbial mats.</title>
        <authorList>
            <person name="Wong H.L."/>
            <person name="Macleod F.I."/>
            <person name="White R.A. III"/>
            <person name="Burns B.P."/>
        </authorList>
    </citation>
    <scope>NUCLEOTIDE SEQUENCE</scope>
    <source>
        <strain evidence="5">Bin_327</strain>
    </source>
</reference>
<dbReference type="InterPro" id="IPR023430">
    <property type="entry name" value="Pept_HybD-like_dom_sf"/>
</dbReference>
<evidence type="ECO:0000313" key="6">
    <source>
        <dbReference type="Proteomes" id="UP000630660"/>
    </source>
</evidence>
<comment type="caution">
    <text evidence="5">The sequence shown here is derived from an EMBL/GenBank/DDBJ whole genome shotgun (WGS) entry which is preliminary data.</text>
</comment>
<dbReference type="NCBIfam" id="TIGR00072">
    <property type="entry name" value="hydrog_prot"/>
    <property type="match status" value="1"/>
</dbReference>
<evidence type="ECO:0000256" key="3">
    <source>
        <dbReference type="ARBA" id="ARBA00022750"/>
    </source>
</evidence>
<gene>
    <name evidence="5" type="ORF">GF359_07310</name>
</gene>